<evidence type="ECO:0000256" key="3">
    <source>
        <dbReference type="ARBA" id="ARBA00023163"/>
    </source>
</evidence>
<keyword evidence="3" id="KW-0804">Transcription</keyword>
<dbReference type="GO" id="GO:0006355">
    <property type="term" value="P:regulation of DNA-templated transcription"/>
    <property type="evidence" value="ECO:0007669"/>
    <property type="project" value="InterPro"/>
</dbReference>
<dbReference type="PANTHER" id="PTHR44688:SF16">
    <property type="entry name" value="DNA-BINDING TRANSCRIPTIONAL ACTIVATOR DEVR_DOSR"/>
    <property type="match status" value="1"/>
</dbReference>
<dbReference type="SMART" id="SM00421">
    <property type="entry name" value="HTH_LUXR"/>
    <property type="match status" value="1"/>
</dbReference>
<dbReference type="InterPro" id="IPR036388">
    <property type="entry name" value="WH-like_DNA-bd_sf"/>
</dbReference>
<organism evidence="5 6">
    <name type="scientific">Piscinibacter aquaticus</name>
    <dbReference type="NCBI Taxonomy" id="392597"/>
    <lineage>
        <taxon>Bacteria</taxon>
        <taxon>Pseudomonadati</taxon>
        <taxon>Pseudomonadota</taxon>
        <taxon>Betaproteobacteria</taxon>
        <taxon>Burkholderiales</taxon>
        <taxon>Sphaerotilaceae</taxon>
        <taxon>Piscinibacter</taxon>
    </lineage>
</organism>
<gene>
    <name evidence="5" type="ORF">FSC37_21495</name>
</gene>
<evidence type="ECO:0000256" key="1">
    <source>
        <dbReference type="ARBA" id="ARBA00023015"/>
    </source>
</evidence>
<proteinExistence type="predicted"/>
<feature type="domain" description="HTH luxR-type" evidence="4">
    <location>
        <begin position="59"/>
        <end position="124"/>
    </location>
</feature>
<dbReference type="CDD" id="cd06170">
    <property type="entry name" value="LuxR_C_like"/>
    <property type="match status" value="1"/>
</dbReference>
<accession>A0A5C6U3Y6</accession>
<dbReference type="Pfam" id="PF00196">
    <property type="entry name" value="GerE"/>
    <property type="match status" value="1"/>
</dbReference>
<reference evidence="5 6" key="1">
    <citation type="submission" date="2019-08" db="EMBL/GenBank/DDBJ databases">
        <authorList>
            <person name="Khan S.A."/>
            <person name="Jeon C.O."/>
            <person name="Jeong S.E."/>
        </authorList>
    </citation>
    <scope>NUCLEOTIDE SEQUENCE [LARGE SCALE GENOMIC DNA]</scope>
    <source>
        <strain evidence="6">IMCC1728</strain>
    </source>
</reference>
<dbReference type="Proteomes" id="UP000321832">
    <property type="component" value="Unassembled WGS sequence"/>
</dbReference>
<dbReference type="PRINTS" id="PR00038">
    <property type="entry name" value="HTHLUXR"/>
</dbReference>
<evidence type="ECO:0000313" key="5">
    <source>
        <dbReference type="EMBL" id="TXC67340.1"/>
    </source>
</evidence>
<evidence type="ECO:0000259" key="4">
    <source>
        <dbReference type="PROSITE" id="PS50043"/>
    </source>
</evidence>
<dbReference type="PROSITE" id="PS50043">
    <property type="entry name" value="HTH_LUXR_2"/>
    <property type="match status" value="1"/>
</dbReference>
<evidence type="ECO:0000256" key="2">
    <source>
        <dbReference type="ARBA" id="ARBA00023125"/>
    </source>
</evidence>
<sequence length="127" mass="12850">MAGPAVLAELAARAWRPALDGTAREALAGLANRAAAWRGGGVPAAAASTPLPPSATVAAAESASALSSREREVLERIAAGDSNKVIARVLDISPHTVKRHVANILDKLALQSRGQAAAAACQPLTTE</sequence>
<keyword evidence="1" id="KW-0805">Transcription regulation</keyword>
<dbReference type="SUPFAM" id="SSF46894">
    <property type="entry name" value="C-terminal effector domain of the bipartite response regulators"/>
    <property type="match status" value="1"/>
</dbReference>
<evidence type="ECO:0000313" key="6">
    <source>
        <dbReference type="Proteomes" id="UP000321832"/>
    </source>
</evidence>
<dbReference type="PANTHER" id="PTHR44688">
    <property type="entry name" value="DNA-BINDING TRANSCRIPTIONAL ACTIVATOR DEVR_DOSR"/>
    <property type="match status" value="1"/>
</dbReference>
<keyword evidence="6" id="KW-1185">Reference proteome</keyword>
<dbReference type="EMBL" id="VOPW01000001">
    <property type="protein sequence ID" value="TXC67340.1"/>
    <property type="molecule type" value="Genomic_DNA"/>
</dbReference>
<name>A0A5C6U3Y6_9BURK</name>
<protein>
    <submittedName>
        <fullName evidence="5">Helix-turn-helix transcriptional regulator</fullName>
    </submittedName>
</protein>
<keyword evidence="2" id="KW-0238">DNA-binding</keyword>
<dbReference type="Gene3D" id="1.10.10.10">
    <property type="entry name" value="Winged helix-like DNA-binding domain superfamily/Winged helix DNA-binding domain"/>
    <property type="match status" value="1"/>
</dbReference>
<dbReference type="AlphaFoldDB" id="A0A5C6U3Y6"/>
<comment type="caution">
    <text evidence="5">The sequence shown here is derived from an EMBL/GenBank/DDBJ whole genome shotgun (WGS) entry which is preliminary data.</text>
</comment>
<dbReference type="InterPro" id="IPR016032">
    <property type="entry name" value="Sig_transdc_resp-reg_C-effctor"/>
</dbReference>
<dbReference type="InterPro" id="IPR000792">
    <property type="entry name" value="Tscrpt_reg_LuxR_C"/>
</dbReference>
<dbReference type="PROSITE" id="PS00622">
    <property type="entry name" value="HTH_LUXR_1"/>
    <property type="match status" value="1"/>
</dbReference>
<dbReference type="GO" id="GO:0003677">
    <property type="term" value="F:DNA binding"/>
    <property type="evidence" value="ECO:0007669"/>
    <property type="project" value="UniProtKB-KW"/>
</dbReference>